<evidence type="ECO:0000259" key="4">
    <source>
        <dbReference type="Pfam" id="PF07244"/>
    </source>
</evidence>
<dbReference type="GO" id="GO:0019867">
    <property type="term" value="C:outer membrane"/>
    <property type="evidence" value="ECO:0007669"/>
    <property type="project" value="InterPro"/>
</dbReference>
<sequence length="651" mass="71934">MLNVASLLDNGGSPSWLDDFDAAGLQGILAEDSAKVWVRFRVRPGPRVVTSATEEVRYLDQRIPFSRNVEGLDRRDLESQEVFWGAPRILRGGPLRRPGDEKPGGVSVTPSLDREARNAIVRGYRNSGFAVADAELTWGYTDRRGNRYEIRGARNLPAQVCSDRSRDSVATVDPIVNVYEGRKGEFGDILFRGNFKTQPYVLRRELKFETGQAYSQDLADRSAASIEATGVARTVTITPYPVGCHWDEAAPCQVHQLIAIEEAKDVTMAVDFGFGAATLNPFYVFAEPSFPNIAGTAWDLNLEGRYGFDISEGIGDLCSGQDCYERLGAGTLTRRHVFDTALDLDINGRFQQRATPARGVVSSIVGSIRLSRSFQDWTFYAGYLIQYANVSKDLVKPLAGSNAGWINRGGGIVSDLTGLIDTGVVLQRVDNPFNPYEGFMATMDIKLASPWLGGDDWWTRIDLSWQHFIPIPRTQERLNFRYTLRYGQLVPFSGPGFGGETVNTKTVPDVWRYYAGGTTDLGLRGILPETMLVDLEEVALPYGGTVIRPRAQGGHIRAIGSIALQVTSVKDIFGGALAHSVFYDFGVLTQFWDKFDLRRDFRHSVGVNAIKLDINIVTMALGYAVLIPGVYNVGPTDDRNGRFVFDVGVTF</sequence>
<dbReference type="OrthoDB" id="9814535at2"/>
<dbReference type="eggNOG" id="COG4775">
    <property type="taxonomic scope" value="Bacteria"/>
</dbReference>
<evidence type="ECO:0000313" key="5">
    <source>
        <dbReference type="EMBL" id="EDM80375.1"/>
    </source>
</evidence>
<dbReference type="Gene3D" id="2.40.160.50">
    <property type="entry name" value="membrane protein fhac: a member of the omp85/tpsb transporter family"/>
    <property type="match status" value="1"/>
</dbReference>
<feature type="domain" description="POTRA" evidence="4">
    <location>
        <begin position="186"/>
        <end position="239"/>
    </location>
</feature>
<proteinExistence type="predicted"/>
<dbReference type="STRING" id="391625.PPSIR1_11385"/>
<dbReference type="EMBL" id="ABCS01000011">
    <property type="protein sequence ID" value="EDM80375.1"/>
    <property type="molecule type" value="Genomic_DNA"/>
</dbReference>
<evidence type="ECO:0000256" key="1">
    <source>
        <dbReference type="ARBA" id="ARBA00004370"/>
    </source>
</evidence>
<comment type="caution">
    <text evidence="5">The sequence shown here is derived from an EMBL/GenBank/DDBJ whole genome shotgun (WGS) entry which is preliminary data.</text>
</comment>
<keyword evidence="6" id="KW-1185">Reference proteome</keyword>
<evidence type="ECO:0000259" key="3">
    <source>
        <dbReference type="Pfam" id="PF01103"/>
    </source>
</evidence>
<feature type="domain" description="Bacterial surface antigen (D15)" evidence="3">
    <location>
        <begin position="292"/>
        <end position="651"/>
    </location>
</feature>
<dbReference type="Pfam" id="PF07244">
    <property type="entry name" value="POTRA"/>
    <property type="match status" value="1"/>
</dbReference>
<comment type="subcellular location">
    <subcellularLocation>
        <location evidence="1">Membrane</location>
    </subcellularLocation>
</comment>
<dbReference type="RefSeq" id="WP_006970479.1">
    <property type="nucleotide sequence ID" value="NZ_ABCS01000011.1"/>
</dbReference>
<evidence type="ECO:0000256" key="2">
    <source>
        <dbReference type="ARBA" id="ARBA00023136"/>
    </source>
</evidence>
<gene>
    <name evidence="5" type="ORF">PPSIR1_11385</name>
</gene>
<dbReference type="Pfam" id="PF01103">
    <property type="entry name" value="Omp85"/>
    <property type="match status" value="1"/>
</dbReference>
<reference evidence="5 6" key="1">
    <citation type="submission" date="2007-06" db="EMBL/GenBank/DDBJ databases">
        <authorList>
            <person name="Shimkets L."/>
            <person name="Ferriera S."/>
            <person name="Johnson J."/>
            <person name="Kravitz S."/>
            <person name="Beeson K."/>
            <person name="Sutton G."/>
            <person name="Rogers Y.-H."/>
            <person name="Friedman R."/>
            <person name="Frazier M."/>
            <person name="Venter J.C."/>
        </authorList>
    </citation>
    <scope>NUCLEOTIDE SEQUENCE [LARGE SCALE GENOMIC DNA]</scope>
    <source>
        <strain evidence="5 6">SIR-1</strain>
    </source>
</reference>
<keyword evidence="2" id="KW-0472">Membrane</keyword>
<organism evidence="5 6">
    <name type="scientific">Plesiocystis pacifica SIR-1</name>
    <dbReference type="NCBI Taxonomy" id="391625"/>
    <lineage>
        <taxon>Bacteria</taxon>
        <taxon>Pseudomonadati</taxon>
        <taxon>Myxococcota</taxon>
        <taxon>Polyangia</taxon>
        <taxon>Nannocystales</taxon>
        <taxon>Nannocystaceae</taxon>
        <taxon>Plesiocystis</taxon>
    </lineage>
</organism>
<dbReference type="Gene3D" id="3.10.20.310">
    <property type="entry name" value="membrane protein fhac"/>
    <property type="match status" value="1"/>
</dbReference>
<accession>A6G180</accession>
<name>A6G180_9BACT</name>
<dbReference type="InterPro" id="IPR010827">
    <property type="entry name" value="BamA/TamA_POTRA"/>
</dbReference>
<protein>
    <submittedName>
        <fullName evidence="5">Uncharacterized protein</fullName>
    </submittedName>
</protein>
<evidence type="ECO:0000313" key="6">
    <source>
        <dbReference type="Proteomes" id="UP000005801"/>
    </source>
</evidence>
<dbReference type="AlphaFoldDB" id="A6G180"/>
<dbReference type="Proteomes" id="UP000005801">
    <property type="component" value="Unassembled WGS sequence"/>
</dbReference>
<dbReference type="InterPro" id="IPR000184">
    <property type="entry name" value="Bac_surfAg_D15"/>
</dbReference>